<feature type="domain" description="Sacsin/Nov" evidence="1">
    <location>
        <begin position="372"/>
        <end position="619"/>
    </location>
</feature>
<dbReference type="InterPro" id="IPR036869">
    <property type="entry name" value="J_dom_sf"/>
</dbReference>
<evidence type="ECO:0000259" key="1">
    <source>
        <dbReference type="Pfam" id="PF25794"/>
    </source>
</evidence>
<keyword evidence="3" id="KW-1185">Reference proteome</keyword>
<dbReference type="PANTHER" id="PTHR46919">
    <property type="entry name" value="ZINC FINGER, C3HC4 TYPE (RING FINGER) FAMILY PROTEIN"/>
    <property type="match status" value="1"/>
</dbReference>
<name>A0A9D4FP61_DREPO</name>
<proteinExistence type="predicted"/>
<protein>
    <recommendedName>
        <fullName evidence="1">Sacsin/Nov domain-containing protein</fullName>
    </recommendedName>
</protein>
<dbReference type="Pfam" id="PF25794">
    <property type="entry name" value="SACS"/>
    <property type="match status" value="2"/>
</dbReference>
<feature type="domain" description="Sacsin/Nov" evidence="1">
    <location>
        <begin position="1406"/>
        <end position="1636"/>
    </location>
</feature>
<sequence>MKGVDNILPENIYNVAKTIDSMSKIDYNMYDKAKALQEYIENNPGVLRKTLWSSKTLGNEIKYLSCFVYCSPEECEWHNRFPQLLKWFSTESRVCCPGDMKGITFWQLVCSSVPLIKTRSTEVSSFYDWNTSPSPKKILLQLKSIQQFSISTDMTLELLTVIKTIYQALSKQSTPIVKEAIVSNALVWTSDNNFHAPSKVIMQKNDDDIQLKPYMYFLSQELGLNVCKELQTFFTWLGCHSRQDENVLVRVLQDLKKKYEHSKVSQAEIKTDLKCAQMILERLAEANIDFSWASNNILMVVQSTSDQTIKFARLSECVYDDDPTGFNDVVDGENICYVHDQIPLRTAEKLGVKSVTRHSLAEAQDFDHWGQHESFTTRLRSLLRDGYTDGLSVPKELLQNADDAGATEICFVYDERKHSDSRERLLSKSLSDFQGSALWCYNNKVFSEKDLRNIIKFNNSAKSEDVTTIGKFGLGFNAVYNITDIPSFISGADMVIFDPHEKYLDDNSTLKRSNGKRIPLSKRTLVKRHTDQFKPFQGMFGCNVLDDPFEPYQGTLFRFPLRTALQADQSEICKTVYSHSEVQSLLEMLMKSAEKLLLFCQNVLSIKLFHISANATSSNEMKTIYMVQKDSFMHTGKSCTRLETGILKKVASVHENQCDFGMEEHHTVNIRQTFYEHASLFPNIIYSGADLNVTWLVTWVSKNGPKQLQTVDTVPLVAVATPCKTEDDWTCQPLETLTKGNYDTGHMFCFLPLPIKTGLSFHINGCFRVSDDRQRLTLLNEDDKTSGSKCISHAWNIFLLQDPLVSALLSHIQITNSFCQRNEDAYRVWPHNFNPDVLPFVASLYRAVVDQNTPVFRDQRNSMPFNKILILEKITFNSHFGAFFDFLLNVPFVKDRTVVDVPDFVCNNLRLFNKDKTSIVERAFISKTDALVHFLHHISDPYWANKESVRNNMLAWTIVEADEKVKQCFKTIACITTQPFGRLRSVLDLVHPESQLAKMFFETDERFITKCEKLNEPKIYTKLVEFGMNCESLPTDLIFDRCASLEDLAKKCVECARIRIGYLLKYLAESNIPKETFDQLRCCRILPVLQKPCEWSFTWEADTNENHLVCEIVVNCSKHISKKNPILVLGKPGDLFRQDCYSTVGSVQSIVDEKDWISSTLLKNLGVKNSHHLTIAVVMEQLQTVGNEFEDGKYTGETHKIVDNIYKALDDLTNNMPKDAFQNMIASDFSSTLSKPIIEVDKTLVSTDKVAKCSRRSCPPYLYGLPDLVAVSRWRIFEKLGVKECFSVSDIIHVLEIKAQENKQNVHLNIKEIVNILENLVQCMNREKKTYDDIKQYEECIIAPDREGRFLPTSQLALEDIEMPTKTRLSLLHDDISPSLGKAIGVRSKRLQLIRQYTRVIPFGQREKLTTRLNNLLKEYPPDETIMKELIQNADDACAREIHFIKYYENKRVGKSLEHGNGLQPALCVYNDSCFSENDFEGIQNLGIGSKTNDPSKTGQFGVGFNAVYHITDTPSFLTKGPGLGEHGHVCMFDPLFKHITDISDGQPGIRYNVDDLKDDFPDTTIGFPPMPGTCGTMFRLPLRQEESVISNSCLTTLDVDRILDSFINVMPDCLHFLKHIRQMKIMKYENGKYTEEYKVESELLDGEDNKRQADFFNAVNEIIISNLSKKENILIEKAFNVLYKLRIHDTKNIDTTWLVVHQFGANIDSGTRLESIQNLLRNDDLSLLPLGGVSLKLCSGNVNDFIQSSLKRIEQEKEIAKQTKTYHKPNNNLTWDVTDGKVYCFLPLPVLTGLPININGHFSLDRARRGLWEEGYRMEWNRFLLSTVVTEATISALNFLKAYWIDRNMDLLVNGWLLRNCVQIYFNHFPRHECTQHSYWQFFVEEFYRCVIENQIHLFPCVSETQTKQGEIRDQRFRIEWIYLATNLKCIKGAVVDTLWKKCSSKEQEFLIKNMLEDMNVKVSSVNQVVVETMEKAGQKIILKTDPWTVMQIVKDRVGTVNCYLQETVIGKINVAISILCYILQYDRFDDEIIDLPLCITNDNILRKYSKERTVFCSKYCAVLPGSFERFLHNDLVSIMYRCKLFEASVFLHFTFVNFVELLPLSYDPEILCSGENVKWKFSDHNPIEPSTVRLLWEFILDESKRPTAEEKTQNVNVFERNLEAISGWAFLPSQVTIQDHCIYELIPIERAYTLLSGSYHAAIRPIAEKANIGTLDSSVFKEKTQIDNEVIDKLKALITSPWNPDQVLLCFHYHKSKLLSCNVTSDEAFKFLRVFDQSTDILTRKLAGRAKILLRELPLYETMQQGSFVSLDEVVDVVVSSSEMPPEGLNEWAYSQGKVVVKENILLKDLYNFLELPHKNDLDLYVRNILPNMTHMPRQFWLAHVVYVKDHMLLTQVGRYFSEMQKRLIELVKNLPFIDIEGRFYCAHELYDRSHPVFATMLSEEQFLPAHFMDDIWKAFMEIIGLNIRPTGAMMLDYARQIARNGAMGVNEDLIAASDVIVSCLFGDFDDTFERDVFSSIKGIKFVVPYTISSEMENIFRAYCSKQFFICFEGSCSGTSADICWTSASLTKRDPDEKLMNFLEITQEPKVDSVIKHCQNICSVFEDDFKREQTQHQNKVFYMESIYRFLERNLRQINARLLESNPVILIPEEAMAKASNVFVSAPERVELRPYLYKVPHQFQRYIELFKILGASPEPTCLQYATVLRMIKDQFVNEEPPANILDVVSKAIQYFFESIPTKTGEVRKHLENITHLYLPNQKRMLMKSCELTVSDNDLYRQELEERCHLNIFLGFTELNIRFNHLIDPFELLPKALKPRLLTNDVEEVISTENIIEVYSAEAEHVQRFLCSYHFFEGLCRLIKHDEVQHGVYNQNFDDELQYNILLNIGIKEVSGLKIVLRYQGHIVEGVEIENEYNLQQTSRVDLESGNASVYYCLYYQTENSENTGNMNSALRAGLMFFIEMCTHKHLSRESLLLLQQILDLNREPDKISRFLDRKHIRNLDNISRRNVVVFPFPGTYVEERFYRFMVQQITPFREHEYKYVALEIENDENDDDANATRFIYAHIEKLIQSDNSSTLNLRYLVNIGYSRGGTIVVPIFRLFKFIPLTTVTSQEVVEYDSEPISSIPFDTNCQRIMDELQEAFENFNIQDRRRIIRRMLLRWHPDRNPDHEEYSKRVFFFIQNCILRLERGEQLNLQPEPQMPDMRGSRYWNVCVDATNTGHVHTRGYQENLEEFNRFNRRGPHRLSEYSPVPSPGEYRRWIRQAKLDFQTGQSHLNCAENHPDTFNWICYNCHQVIHNLYNFFLVIKNKQRLRRVYWSPSVSRSVGQL</sequence>
<dbReference type="Gene3D" id="3.30.565.10">
    <property type="entry name" value="Histidine kinase-like ATPase, C-terminal domain"/>
    <property type="match status" value="2"/>
</dbReference>
<reference evidence="2" key="1">
    <citation type="journal article" date="2019" name="bioRxiv">
        <title>The Genome of the Zebra Mussel, Dreissena polymorpha: A Resource for Invasive Species Research.</title>
        <authorList>
            <person name="McCartney M.A."/>
            <person name="Auch B."/>
            <person name="Kono T."/>
            <person name="Mallez S."/>
            <person name="Zhang Y."/>
            <person name="Obille A."/>
            <person name="Becker A."/>
            <person name="Abrahante J.E."/>
            <person name="Garbe J."/>
            <person name="Badalamenti J.P."/>
            <person name="Herman A."/>
            <person name="Mangelson H."/>
            <person name="Liachko I."/>
            <person name="Sullivan S."/>
            <person name="Sone E.D."/>
            <person name="Koren S."/>
            <person name="Silverstein K.A.T."/>
            <person name="Beckman K.B."/>
            <person name="Gohl D.M."/>
        </authorList>
    </citation>
    <scope>NUCLEOTIDE SEQUENCE</scope>
    <source>
        <strain evidence="2">Duluth1</strain>
        <tissue evidence="2">Whole animal</tissue>
    </source>
</reference>
<dbReference type="Gene3D" id="1.10.287.110">
    <property type="entry name" value="DnaJ domain"/>
    <property type="match status" value="1"/>
</dbReference>
<dbReference type="Proteomes" id="UP000828390">
    <property type="component" value="Unassembled WGS sequence"/>
</dbReference>
<dbReference type="NCBIfam" id="NF047352">
    <property type="entry name" value="P_loop_sacsin"/>
    <property type="match status" value="2"/>
</dbReference>
<gene>
    <name evidence="2" type="ORF">DPMN_154029</name>
</gene>
<dbReference type="EMBL" id="JAIWYP010000007">
    <property type="protein sequence ID" value="KAH3800396.1"/>
    <property type="molecule type" value="Genomic_DNA"/>
</dbReference>
<reference evidence="2" key="2">
    <citation type="submission" date="2020-11" db="EMBL/GenBank/DDBJ databases">
        <authorList>
            <person name="McCartney M.A."/>
            <person name="Auch B."/>
            <person name="Kono T."/>
            <person name="Mallez S."/>
            <person name="Becker A."/>
            <person name="Gohl D.M."/>
            <person name="Silverstein K.A.T."/>
            <person name="Koren S."/>
            <person name="Bechman K.B."/>
            <person name="Herman A."/>
            <person name="Abrahante J.E."/>
            <person name="Garbe J."/>
        </authorList>
    </citation>
    <scope>NUCLEOTIDE SEQUENCE</scope>
    <source>
        <strain evidence="2">Duluth1</strain>
        <tissue evidence="2">Whole animal</tissue>
    </source>
</reference>
<dbReference type="InterPro" id="IPR058210">
    <property type="entry name" value="SACS/Nov_dom"/>
</dbReference>
<dbReference type="PANTHER" id="PTHR46919:SF2">
    <property type="entry name" value="SACSIN"/>
    <property type="match status" value="1"/>
</dbReference>
<organism evidence="2 3">
    <name type="scientific">Dreissena polymorpha</name>
    <name type="common">Zebra mussel</name>
    <name type="synonym">Mytilus polymorpha</name>
    <dbReference type="NCBI Taxonomy" id="45954"/>
    <lineage>
        <taxon>Eukaryota</taxon>
        <taxon>Metazoa</taxon>
        <taxon>Spiralia</taxon>
        <taxon>Lophotrochozoa</taxon>
        <taxon>Mollusca</taxon>
        <taxon>Bivalvia</taxon>
        <taxon>Autobranchia</taxon>
        <taxon>Heteroconchia</taxon>
        <taxon>Euheterodonta</taxon>
        <taxon>Imparidentia</taxon>
        <taxon>Neoheterodontei</taxon>
        <taxon>Myida</taxon>
        <taxon>Dreissenoidea</taxon>
        <taxon>Dreissenidae</taxon>
        <taxon>Dreissena</taxon>
    </lineage>
</organism>
<evidence type="ECO:0000313" key="2">
    <source>
        <dbReference type="EMBL" id="KAH3800396.1"/>
    </source>
</evidence>
<accession>A0A9D4FP61</accession>
<dbReference type="InterPro" id="IPR036890">
    <property type="entry name" value="HATPase_C_sf"/>
</dbReference>
<dbReference type="SUPFAM" id="SSF55874">
    <property type="entry name" value="ATPase domain of HSP90 chaperone/DNA topoisomerase II/histidine kinase"/>
    <property type="match status" value="2"/>
</dbReference>
<dbReference type="Gene3D" id="1.20.120.330">
    <property type="entry name" value="Nucleotidyltransferases domain 2"/>
    <property type="match status" value="1"/>
</dbReference>
<evidence type="ECO:0000313" key="3">
    <source>
        <dbReference type="Proteomes" id="UP000828390"/>
    </source>
</evidence>
<comment type="caution">
    <text evidence="2">The sequence shown here is derived from an EMBL/GenBank/DDBJ whole genome shotgun (WGS) entry which is preliminary data.</text>
</comment>